<proteinExistence type="predicted"/>
<name>A0ACC4CPK4_POPAL</name>
<protein>
    <submittedName>
        <fullName evidence="1">Uncharacterized protein</fullName>
    </submittedName>
</protein>
<gene>
    <name evidence="1" type="ORF">D5086_007402</name>
</gene>
<evidence type="ECO:0000313" key="2">
    <source>
        <dbReference type="Proteomes" id="UP000309997"/>
    </source>
</evidence>
<comment type="caution">
    <text evidence="1">The sequence shown here is derived from an EMBL/GenBank/DDBJ whole genome shotgun (WGS) entry which is preliminary data.</text>
</comment>
<dbReference type="Proteomes" id="UP000309997">
    <property type="component" value="Unassembled WGS sequence"/>
</dbReference>
<organism evidence="1 2">
    <name type="scientific">Populus alba</name>
    <name type="common">White poplar</name>
    <dbReference type="NCBI Taxonomy" id="43335"/>
    <lineage>
        <taxon>Eukaryota</taxon>
        <taxon>Viridiplantae</taxon>
        <taxon>Streptophyta</taxon>
        <taxon>Embryophyta</taxon>
        <taxon>Tracheophyta</taxon>
        <taxon>Spermatophyta</taxon>
        <taxon>Magnoliopsida</taxon>
        <taxon>eudicotyledons</taxon>
        <taxon>Gunneridae</taxon>
        <taxon>Pentapetalae</taxon>
        <taxon>rosids</taxon>
        <taxon>fabids</taxon>
        <taxon>Malpighiales</taxon>
        <taxon>Salicaceae</taxon>
        <taxon>Saliceae</taxon>
        <taxon>Populus</taxon>
    </lineage>
</organism>
<dbReference type="EMBL" id="RCHU02000003">
    <property type="protein sequence ID" value="KAL3599484.1"/>
    <property type="molecule type" value="Genomic_DNA"/>
</dbReference>
<evidence type="ECO:0000313" key="1">
    <source>
        <dbReference type="EMBL" id="KAL3599484.1"/>
    </source>
</evidence>
<keyword evidence="2" id="KW-1185">Reference proteome</keyword>
<accession>A0ACC4CPK4</accession>
<sequence length="136" mass="14972">MEAVAEEVVDRAEVVEEVQGDHPTVTHYFSTYLEPVANGLSRLPPHQTIHFRSPPTDVFTPTPLVPMFSPPVPHDQPPQFPLLPPKEPSTFTPPIESTTPNAPDLYFPPPLVPEIPDNPQEPLPFSNYVPPAPDAA</sequence>
<reference evidence="1 2" key="1">
    <citation type="journal article" date="2024" name="Plant Biotechnol. J.">
        <title>Genome and CRISPR/Cas9 system of a widespread forest tree (Populus alba) in the world.</title>
        <authorList>
            <person name="Liu Y.J."/>
            <person name="Jiang P.F."/>
            <person name="Han X.M."/>
            <person name="Li X.Y."/>
            <person name="Wang H.M."/>
            <person name="Wang Y.J."/>
            <person name="Wang X.X."/>
            <person name="Zeng Q.Y."/>
        </authorList>
    </citation>
    <scope>NUCLEOTIDE SEQUENCE [LARGE SCALE GENOMIC DNA]</scope>
    <source>
        <strain evidence="2">cv. PAL-ZL1</strain>
    </source>
</reference>